<dbReference type="AlphaFoldDB" id="A0A6H1ZWT4"/>
<protein>
    <recommendedName>
        <fullName evidence="1">6-hydroxymethylpterin diphosphokinase MptE-like domain-containing protein</fullName>
    </recommendedName>
</protein>
<feature type="domain" description="6-hydroxymethylpterin diphosphokinase MptE-like" evidence="1">
    <location>
        <begin position="51"/>
        <end position="217"/>
    </location>
</feature>
<reference evidence="2" key="1">
    <citation type="submission" date="2020-03" db="EMBL/GenBank/DDBJ databases">
        <title>The deep terrestrial virosphere.</title>
        <authorList>
            <person name="Holmfeldt K."/>
            <person name="Nilsson E."/>
            <person name="Simone D."/>
            <person name="Lopez-Fernandez M."/>
            <person name="Wu X."/>
            <person name="de Brujin I."/>
            <person name="Lundin D."/>
            <person name="Andersson A."/>
            <person name="Bertilsson S."/>
            <person name="Dopson M."/>
        </authorList>
    </citation>
    <scope>NUCLEOTIDE SEQUENCE</scope>
    <source>
        <strain evidence="2">TM448A02342</strain>
    </source>
</reference>
<dbReference type="EMBL" id="MT144295">
    <property type="protein sequence ID" value="QJA51881.1"/>
    <property type="molecule type" value="Genomic_DNA"/>
</dbReference>
<dbReference type="InterPro" id="IPR002826">
    <property type="entry name" value="MptE-like"/>
</dbReference>
<proteinExistence type="predicted"/>
<organism evidence="2">
    <name type="scientific">viral metagenome</name>
    <dbReference type="NCBI Taxonomy" id="1070528"/>
    <lineage>
        <taxon>unclassified sequences</taxon>
        <taxon>metagenomes</taxon>
        <taxon>organismal metagenomes</taxon>
    </lineage>
</organism>
<name>A0A6H1ZWT4_9ZZZZ</name>
<accession>A0A6H1ZWT4</accession>
<sequence>MLNAIDYLSSLNYGKELITAISDHTGHEYTSLWISNAKANREIVKKCGWVASDLQDAHQGKTAIMLGASPAITKQFETLDGIQSDPDFILITVHSGLKILLENKIFPKYCMIADAKLEVKRFWDDLDIELTKSVTLIANVCTHPDLLKMWQGPIKFITYLSSDTKLDKKFKKWFNPINGIGEGFYSLSSQYNSGVAIAFLIFRCNPIIFVGSESSFPDKEGTYYPNRKDEKDNYERKAHLDIYGNVVYTSYGLYSSKLVLEDFLGKLSGEGWFFNCTEAGIFGVSKKHGNLPWIHQFKLKTGIAQARSIMRTGKPFYLS</sequence>
<evidence type="ECO:0000313" key="2">
    <source>
        <dbReference type="EMBL" id="QJA51881.1"/>
    </source>
</evidence>
<evidence type="ECO:0000259" key="1">
    <source>
        <dbReference type="Pfam" id="PF01973"/>
    </source>
</evidence>
<gene>
    <name evidence="2" type="ORF">TM448A02342_0009</name>
</gene>
<dbReference type="Pfam" id="PF01973">
    <property type="entry name" value="MptE-like"/>
    <property type="match status" value="1"/>
</dbReference>